<dbReference type="AlphaFoldDB" id="A0AAD8M6Z8"/>
<dbReference type="InterPro" id="IPR044810">
    <property type="entry name" value="WRKY_plant"/>
</dbReference>
<dbReference type="PROSITE" id="PS50811">
    <property type="entry name" value="WRKY"/>
    <property type="match status" value="1"/>
</dbReference>
<dbReference type="Pfam" id="PF03106">
    <property type="entry name" value="WRKY"/>
    <property type="match status" value="1"/>
</dbReference>
<feature type="compositionally biased region" description="Low complexity" evidence="6">
    <location>
        <begin position="123"/>
        <end position="138"/>
    </location>
</feature>
<evidence type="ECO:0000256" key="4">
    <source>
        <dbReference type="ARBA" id="ARBA00023163"/>
    </source>
</evidence>
<evidence type="ECO:0000256" key="3">
    <source>
        <dbReference type="ARBA" id="ARBA00023125"/>
    </source>
</evidence>
<reference evidence="8" key="1">
    <citation type="submission" date="2023-02" db="EMBL/GenBank/DDBJ databases">
        <title>Genome of toxic invasive species Heracleum sosnowskyi carries increased number of genes despite the absence of recent whole-genome duplications.</title>
        <authorList>
            <person name="Schelkunov M."/>
            <person name="Shtratnikova V."/>
            <person name="Makarenko M."/>
            <person name="Klepikova A."/>
            <person name="Omelchenko D."/>
            <person name="Novikova G."/>
            <person name="Obukhova E."/>
            <person name="Bogdanov V."/>
            <person name="Penin A."/>
            <person name="Logacheva M."/>
        </authorList>
    </citation>
    <scope>NUCLEOTIDE SEQUENCE</scope>
    <source>
        <strain evidence="8">Hsosn_3</strain>
        <tissue evidence="8">Leaf</tissue>
    </source>
</reference>
<evidence type="ECO:0000259" key="7">
    <source>
        <dbReference type="PROSITE" id="PS50811"/>
    </source>
</evidence>
<proteinExistence type="predicted"/>
<dbReference type="Proteomes" id="UP001237642">
    <property type="component" value="Unassembled WGS sequence"/>
</dbReference>
<dbReference type="SUPFAM" id="SSF118290">
    <property type="entry name" value="WRKY DNA-binding domain"/>
    <property type="match status" value="1"/>
</dbReference>
<feature type="region of interest" description="Disordered" evidence="6">
    <location>
        <begin position="1"/>
        <end position="20"/>
    </location>
</feature>
<protein>
    <submittedName>
        <fullName evidence="8">WRKY domain-containing protein</fullName>
    </submittedName>
</protein>
<comment type="subcellular location">
    <subcellularLocation>
        <location evidence="1">Nucleus</location>
    </subcellularLocation>
</comment>
<accession>A0AAD8M6Z8</accession>
<evidence type="ECO:0000256" key="5">
    <source>
        <dbReference type="ARBA" id="ARBA00023242"/>
    </source>
</evidence>
<keyword evidence="2" id="KW-0805">Transcription regulation</keyword>
<dbReference type="EMBL" id="JAUIZM010000010">
    <property type="protein sequence ID" value="KAK1362029.1"/>
    <property type="molecule type" value="Genomic_DNA"/>
</dbReference>
<reference evidence="8" key="2">
    <citation type="submission" date="2023-05" db="EMBL/GenBank/DDBJ databases">
        <authorList>
            <person name="Schelkunov M.I."/>
        </authorList>
    </citation>
    <scope>NUCLEOTIDE SEQUENCE</scope>
    <source>
        <strain evidence="8">Hsosn_3</strain>
        <tissue evidence="8">Leaf</tissue>
    </source>
</reference>
<feature type="compositionally biased region" description="Polar residues" evidence="6">
    <location>
        <begin position="279"/>
        <end position="294"/>
    </location>
</feature>
<dbReference type="InterPro" id="IPR003657">
    <property type="entry name" value="WRKY_dom"/>
</dbReference>
<feature type="region of interest" description="Disordered" evidence="6">
    <location>
        <begin position="279"/>
        <end position="313"/>
    </location>
</feature>
<name>A0AAD8M6Z8_9APIA</name>
<evidence type="ECO:0000256" key="1">
    <source>
        <dbReference type="ARBA" id="ARBA00004123"/>
    </source>
</evidence>
<organism evidence="8 9">
    <name type="scientific">Heracleum sosnowskyi</name>
    <dbReference type="NCBI Taxonomy" id="360622"/>
    <lineage>
        <taxon>Eukaryota</taxon>
        <taxon>Viridiplantae</taxon>
        <taxon>Streptophyta</taxon>
        <taxon>Embryophyta</taxon>
        <taxon>Tracheophyta</taxon>
        <taxon>Spermatophyta</taxon>
        <taxon>Magnoliopsida</taxon>
        <taxon>eudicotyledons</taxon>
        <taxon>Gunneridae</taxon>
        <taxon>Pentapetalae</taxon>
        <taxon>asterids</taxon>
        <taxon>campanulids</taxon>
        <taxon>Apiales</taxon>
        <taxon>Apiaceae</taxon>
        <taxon>Apioideae</taxon>
        <taxon>apioid superclade</taxon>
        <taxon>Tordylieae</taxon>
        <taxon>Tordyliinae</taxon>
        <taxon>Heracleum</taxon>
    </lineage>
</organism>
<feature type="compositionally biased region" description="Polar residues" evidence="6">
    <location>
        <begin position="108"/>
        <end position="118"/>
    </location>
</feature>
<dbReference type="PANTHER" id="PTHR31221">
    <property type="entry name" value="WRKY TRANSCRIPTION FACTOR PROTEIN 1-RELATED"/>
    <property type="match status" value="1"/>
</dbReference>
<evidence type="ECO:0000313" key="8">
    <source>
        <dbReference type="EMBL" id="KAK1362029.1"/>
    </source>
</evidence>
<evidence type="ECO:0000256" key="2">
    <source>
        <dbReference type="ARBA" id="ARBA00023015"/>
    </source>
</evidence>
<dbReference type="InterPro" id="IPR036576">
    <property type="entry name" value="WRKY_dom_sf"/>
</dbReference>
<keyword evidence="3" id="KW-0238">DNA-binding</keyword>
<feature type="domain" description="WRKY" evidence="7">
    <location>
        <begin position="161"/>
        <end position="226"/>
    </location>
</feature>
<dbReference type="PANTHER" id="PTHR31221:SF334">
    <property type="entry name" value="WRKY TRANSCRIPTION FACTOR 57-RELATED"/>
    <property type="match status" value="1"/>
</dbReference>
<dbReference type="Gene3D" id="2.20.25.80">
    <property type="entry name" value="WRKY domain"/>
    <property type="match status" value="1"/>
</dbReference>
<evidence type="ECO:0000256" key="6">
    <source>
        <dbReference type="SAM" id="MobiDB-lite"/>
    </source>
</evidence>
<comment type="caution">
    <text evidence="8">The sequence shown here is derived from an EMBL/GenBank/DDBJ whole genome shotgun (WGS) entry which is preliminary data.</text>
</comment>
<feature type="region of interest" description="Disordered" evidence="6">
    <location>
        <begin position="103"/>
        <end position="151"/>
    </location>
</feature>
<dbReference type="FunFam" id="2.20.25.80:FF:000003">
    <property type="entry name" value="WRKY transcription factor 57"/>
    <property type="match status" value="1"/>
</dbReference>
<gene>
    <name evidence="8" type="ORF">POM88_046503</name>
</gene>
<feature type="compositionally biased region" description="Basic residues" evidence="6">
    <location>
        <begin position="142"/>
        <end position="151"/>
    </location>
</feature>
<evidence type="ECO:0000313" key="9">
    <source>
        <dbReference type="Proteomes" id="UP001237642"/>
    </source>
</evidence>
<sequence>MDDSNKLAPPTDFSTESSWTLGTDSDNMFNTFFQDRDRESSILSEFGWNLQPDDNTSHNFVDFDRIEHNFAGASNFPAISRVTDQNPSTNLDSMVREMEAQTGPATDINHSVSSSTSEDLPEKSTASASSAEKATPETAIKDKKKGPKRIRQPRFAFMTKSDIDNLEDGYRWRKYGQKAVKNSPFPRSYYRCTNGKCLVKKRVERSSDDPSTVITTYEGQHSHHAIGFPRGSAAGFITTHEAFGGHRLIPKNFYPPGIYFPAPEVSNSRVIQPRQLISSSVAHEAQESPQNQAAPQIPTDGLLGDIVHPGGRT</sequence>
<dbReference type="GO" id="GO:0005634">
    <property type="term" value="C:nucleus"/>
    <property type="evidence" value="ECO:0007669"/>
    <property type="project" value="UniProtKB-SubCell"/>
</dbReference>
<keyword evidence="4" id="KW-0804">Transcription</keyword>
<dbReference type="GO" id="GO:0003700">
    <property type="term" value="F:DNA-binding transcription factor activity"/>
    <property type="evidence" value="ECO:0007669"/>
    <property type="project" value="InterPro"/>
</dbReference>
<dbReference type="GO" id="GO:0043565">
    <property type="term" value="F:sequence-specific DNA binding"/>
    <property type="evidence" value="ECO:0007669"/>
    <property type="project" value="InterPro"/>
</dbReference>
<dbReference type="SMART" id="SM00774">
    <property type="entry name" value="WRKY"/>
    <property type="match status" value="1"/>
</dbReference>
<keyword evidence="9" id="KW-1185">Reference proteome</keyword>
<keyword evidence="5" id="KW-0539">Nucleus</keyword>